<keyword evidence="2" id="KW-1185">Reference proteome</keyword>
<proteinExistence type="predicted"/>
<dbReference type="EMBL" id="CABPRJ010002456">
    <property type="protein sequence ID" value="VVC46267.1"/>
    <property type="molecule type" value="Genomic_DNA"/>
</dbReference>
<dbReference type="Proteomes" id="UP000325440">
    <property type="component" value="Unassembled WGS sequence"/>
</dbReference>
<organism evidence="1 2">
    <name type="scientific">Cinara cedri</name>
    <dbReference type="NCBI Taxonomy" id="506608"/>
    <lineage>
        <taxon>Eukaryota</taxon>
        <taxon>Metazoa</taxon>
        <taxon>Ecdysozoa</taxon>
        <taxon>Arthropoda</taxon>
        <taxon>Hexapoda</taxon>
        <taxon>Insecta</taxon>
        <taxon>Pterygota</taxon>
        <taxon>Neoptera</taxon>
        <taxon>Paraneoptera</taxon>
        <taxon>Hemiptera</taxon>
        <taxon>Sternorrhyncha</taxon>
        <taxon>Aphidomorpha</taxon>
        <taxon>Aphidoidea</taxon>
        <taxon>Aphididae</taxon>
        <taxon>Lachninae</taxon>
        <taxon>Cinara</taxon>
    </lineage>
</organism>
<evidence type="ECO:0000313" key="2">
    <source>
        <dbReference type="Proteomes" id="UP000325440"/>
    </source>
</evidence>
<dbReference type="OrthoDB" id="6622062at2759"/>
<protein>
    <submittedName>
        <fullName evidence="1">Uncharacterized protein</fullName>
    </submittedName>
</protein>
<dbReference type="AlphaFoldDB" id="A0A5E4NR07"/>
<sequence>MYQIYAAAAVTLELLEDDQDSAEPLALFGANEENLMENFNRRFQNEDRTRAACLDAIGDLLRAHEKTLPGFGLPLIDVTLLKPKTDDGIFGKIDAVERWVQ</sequence>
<evidence type="ECO:0000313" key="1">
    <source>
        <dbReference type="EMBL" id="VVC46267.1"/>
    </source>
</evidence>
<name>A0A5E4NR07_9HEMI</name>
<reference evidence="1 2" key="1">
    <citation type="submission" date="2019-08" db="EMBL/GenBank/DDBJ databases">
        <authorList>
            <person name="Alioto T."/>
            <person name="Alioto T."/>
            <person name="Gomez Garrido J."/>
        </authorList>
    </citation>
    <scope>NUCLEOTIDE SEQUENCE [LARGE SCALE GENOMIC DNA]</scope>
</reference>
<gene>
    <name evidence="1" type="ORF">CINCED_3A011298</name>
</gene>
<accession>A0A5E4NR07</accession>